<keyword evidence="7" id="KW-1185">Reference proteome</keyword>
<dbReference type="OrthoDB" id="9811281at2"/>
<organism evidence="6 7">
    <name type="scientific">Salipiger profundus</name>
    <dbReference type="NCBI Taxonomy" id="1229727"/>
    <lineage>
        <taxon>Bacteria</taxon>
        <taxon>Pseudomonadati</taxon>
        <taxon>Pseudomonadota</taxon>
        <taxon>Alphaproteobacteria</taxon>
        <taxon>Rhodobacterales</taxon>
        <taxon>Roseobacteraceae</taxon>
        <taxon>Salipiger</taxon>
    </lineage>
</organism>
<reference evidence="6 7" key="1">
    <citation type="submission" date="2016-03" db="EMBL/GenBank/DDBJ databases">
        <title>Deep-sea bacteria in the southern Pacific.</title>
        <authorList>
            <person name="Tang K."/>
        </authorList>
    </citation>
    <scope>NUCLEOTIDE SEQUENCE [LARGE SCALE GENOMIC DNA]</scope>
    <source>
        <strain evidence="6 7">JLT2016</strain>
    </source>
</reference>
<dbReference type="GO" id="GO:0009055">
    <property type="term" value="F:electron transfer activity"/>
    <property type="evidence" value="ECO:0007669"/>
    <property type="project" value="InterPro"/>
</dbReference>
<dbReference type="InterPro" id="IPR009056">
    <property type="entry name" value="Cyt_c-like_dom"/>
</dbReference>
<name>A0A1U7D8B9_9RHOB</name>
<dbReference type="AlphaFoldDB" id="A0A1U7D8B9"/>
<dbReference type="SUPFAM" id="SSF46626">
    <property type="entry name" value="Cytochrome c"/>
    <property type="match status" value="2"/>
</dbReference>
<keyword evidence="1 4" id="KW-0349">Heme</keyword>
<dbReference type="RefSeq" id="WP_076624199.1">
    <property type="nucleotide sequence ID" value="NZ_BMEW01000001.1"/>
</dbReference>
<keyword evidence="2 4" id="KW-0479">Metal-binding</keyword>
<evidence type="ECO:0000256" key="2">
    <source>
        <dbReference type="ARBA" id="ARBA00022723"/>
    </source>
</evidence>
<dbReference type="GO" id="GO:0020037">
    <property type="term" value="F:heme binding"/>
    <property type="evidence" value="ECO:0007669"/>
    <property type="project" value="InterPro"/>
</dbReference>
<feature type="domain" description="Cytochrome c" evidence="5">
    <location>
        <begin position="187"/>
        <end position="293"/>
    </location>
</feature>
<dbReference type="GO" id="GO:0046872">
    <property type="term" value="F:metal ion binding"/>
    <property type="evidence" value="ECO:0007669"/>
    <property type="project" value="UniProtKB-KW"/>
</dbReference>
<dbReference type="Proteomes" id="UP000186559">
    <property type="component" value="Chromosome"/>
</dbReference>
<evidence type="ECO:0000259" key="5">
    <source>
        <dbReference type="PROSITE" id="PS51007"/>
    </source>
</evidence>
<dbReference type="InterPro" id="IPR036909">
    <property type="entry name" value="Cyt_c-like_dom_sf"/>
</dbReference>
<dbReference type="Pfam" id="PF00034">
    <property type="entry name" value="Cytochrom_C"/>
    <property type="match status" value="2"/>
</dbReference>
<evidence type="ECO:0000256" key="3">
    <source>
        <dbReference type="ARBA" id="ARBA00023004"/>
    </source>
</evidence>
<keyword evidence="3 4" id="KW-0408">Iron</keyword>
<evidence type="ECO:0000313" key="7">
    <source>
        <dbReference type="Proteomes" id="UP000186559"/>
    </source>
</evidence>
<accession>A0A1U7D8B9</accession>
<evidence type="ECO:0000256" key="4">
    <source>
        <dbReference type="PROSITE-ProRule" id="PRU00433"/>
    </source>
</evidence>
<proteinExistence type="predicted"/>
<dbReference type="PANTHER" id="PTHR35008">
    <property type="entry name" value="BLL4482 PROTEIN-RELATED"/>
    <property type="match status" value="1"/>
</dbReference>
<feature type="domain" description="Cytochrome c" evidence="5">
    <location>
        <begin position="38"/>
        <end position="146"/>
    </location>
</feature>
<gene>
    <name evidence="6" type="ORF">Ga0080559_TMP3514</name>
</gene>
<dbReference type="PROSITE" id="PS51007">
    <property type="entry name" value="CYTC"/>
    <property type="match status" value="2"/>
</dbReference>
<dbReference type="STRING" id="1229727.Ga0080559_TMP3514"/>
<protein>
    <submittedName>
        <fullName evidence="6">Cytochrome c, mono-and diheme variants family</fullName>
    </submittedName>
</protein>
<evidence type="ECO:0000256" key="1">
    <source>
        <dbReference type="ARBA" id="ARBA00022617"/>
    </source>
</evidence>
<dbReference type="EMBL" id="CP014796">
    <property type="protein sequence ID" value="APX24310.1"/>
    <property type="molecule type" value="Genomic_DNA"/>
</dbReference>
<dbReference type="PANTHER" id="PTHR35008:SF8">
    <property type="entry name" value="ALCOHOL DEHYDROGENASE CYTOCHROME C SUBUNIT"/>
    <property type="match status" value="1"/>
</dbReference>
<evidence type="ECO:0000313" key="6">
    <source>
        <dbReference type="EMBL" id="APX24310.1"/>
    </source>
</evidence>
<sequence length="299" mass="31930">MRKLLGTVALAGIVLAGAGYVISAPKTLPEGTFDGVEGDPARGETVFTAAGCASCHHAPDAEGDQKRVLAGGQRFASDFGTFIAPNISPDPDHGIGDWSQEDFANAVLRGVSPEGAHLYPAFPYTAYARMDQRDLVDLWAFMQTLPASDTPSQPHEVGFPFNVRRGLGLWKRLFFDDAWVMTEAEGQDLTRGRYLVEALAHCGECHTPRNALGALDRSAWLTGAPNPNGDGTIPGLTPDKLDWSATDIAYYLETGFTPDFDSVGGHMVEVVENFGQLSEADRTAVAAYLKALPAGGAMN</sequence>
<dbReference type="InterPro" id="IPR051459">
    <property type="entry name" value="Cytochrome_c-type_DH"/>
</dbReference>
<dbReference type="KEGG" id="tpro:Ga0080559_TMP3514"/>
<dbReference type="Gene3D" id="1.10.760.10">
    <property type="entry name" value="Cytochrome c-like domain"/>
    <property type="match status" value="2"/>
</dbReference>